<dbReference type="EMBL" id="LCYI01000029">
    <property type="protein sequence ID" value="KLA28385.1"/>
    <property type="molecule type" value="Genomic_DNA"/>
</dbReference>
<dbReference type="AlphaFoldDB" id="A0A0G8EW42"/>
<comment type="caution">
    <text evidence="1">The sequence shown here is derived from an EMBL/GenBank/DDBJ whole genome shotgun (WGS) entry which is preliminary data.</text>
</comment>
<evidence type="ECO:0000313" key="2">
    <source>
        <dbReference type="Proteomes" id="UP000035214"/>
    </source>
</evidence>
<name>A0A0G8EW42_BACCE</name>
<accession>A0A0G8EW42</accession>
<proteinExistence type="predicted"/>
<dbReference type="Proteomes" id="UP000035214">
    <property type="component" value="Unassembled WGS sequence"/>
</dbReference>
<organism evidence="1 2">
    <name type="scientific">Bacillus cereus</name>
    <dbReference type="NCBI Taxonomy" id="1396"/>
    <lineage>
        <taxon>Bacteria</taxon>
        <taxon>Bacillati</taxon>
        <taxon>Bacillota</taxon>
        <taxon>Bacilli</taxon>
        <taxon>Bacillales</taxon>
        <taxon>Bacillaceae</taxon>
        <taxon>Bacillus</taxon>
        <taxon>Bacillus cereus group</taxon>
    </lineage>
</organism>
<reference evidence="1 2" key="1">
    <citation type="submission" date="2015-04" db="EMBL/GenBank/DDBJ databases">
        <title>Draft Genome Sequences of Eight Spore-Forming Food Isolates of Bacillus cereus Genome sequencing.</title>
        <authorList>
            <person name="Krawcyk A.O."/>
            <person name="de Jong A."/>
            <person name="Eijlander R.T."/>
            <person name="Berendsen E.M."/>
            <person name="Holsappel S."/>
            <person name="Wells-Bennik M."/>
            <person name="Kuipers O.P."/>
        </authorList>
    </citation>
    <scope>NUCLEOTIDE SEQUENCE [LARGE SCALE GENOMIC DNA]</scope>
    <source>
        <strain evidence="1 2">B4077</strain>
    </source>
</reference>
<gene>
    <name evidence="1" type="ORF">B4077_5587</name>
</gene>
<protein>
    <submittedName>
        <fullName evidence="1">Uncharacterized protein</fullName>
    </submittedName>
</protein>
<evidence type="ECO:0000313" key="1">
    <source>
        <dbReference type="EMBL" id="KLA28385.1"/>
    </source>
</evidence>
<sequence>MITIPTPIAKICAINALKVSLSTNINKHNVLKANTIKFTVRNLKNIDVLLLLGLNTQFLFQ</sequence>